<dbReference type="EMBL" id="JBEGCI010000005">
    <property type="protein sequence ID" value="MEQ6888539.1"/>
    <property type="molecule type" value="Genomic_DNA"/>
</dbReference>
<dbReference type="Gene3D" id="3.40.630.30">
    <property type="match status" value="1"/>
</dbReference>
<comment type="caution">
    <text evidence="2">The sequence shown here is derived from an EMBL/GenBank/DDBJ whole genome shotgun (WGS) entry which is preliminary data.</text>
</comment>
<dbReference type="Pfam" id="PF13444">
    <property type="entry name" value="Acetyltransf_5"/>
    <property type="match status" value="1"/>
</dbReference>
<name>A0ABV1N483_9GAMM</name>
<reference evidence="2 3" key="1">
    <citation type="submission" date="2024-05" db="EMBL/GenBank/DDBJ databases">
        <title>Halomonas sp. CS7 16S ribosomal RNA gene Genome sequencing and assembly.</title>
        <authorList>
            <person name="Yook S."/>
        </authorList>
    </citation>
    <scope>NUCLEOTIDE SEQUENCE [LARGE SCALE GENOMIC DNA]</scope>
    <source>
        <strain evidence="2 3">CS7</strain>
    </source>
</reference>
<organism evidence="2 3">
    <name type="scientific">Halomonas pelophila</name>
    <dbReference type="NCBI Taxonomy" id="3151122"/>
    <lineage>
        <taxon>Bacteria</taxon>
        <taxon>Pseudomonadati</taxon>
        <taxon>Pseudomonadota</taxon>
        <taxon>Gammaproteobacteria</taxon>
        <taxon>Oceanospirillales</taxon>
        <taxon>Halomonadaceae</taxon>
        <taxon>Halomonas</taxon>
    </lineage>
</organism>
<dbReference type="NCBIfam" id="TIGR03694">
    <property type="entry name" value="exosort_acyl"/>
    <property type="match status" value="1"/>
</dbReference>
<evidence type="ECO:0000313" key="2">
    <source>
        <dbReference type="EMBL" id="MEQ6888539.1"/>
    </source>
</evidence>
<keyword evidence="1" id="KW-1133">Transmembrane helix</keyword>
<dbReference type="InterPro" id="IPR016181">
    <property type="entry name" value="Acyl_CoA_acyltransferase"/>
</dbReference>
<keyword evidence="2" id="KW-0012">Acyltransferase</keyword>
<protein>
    <submittedName>
        <fullName evidence="2">PEP-CTERM/exosortase system-associated acyltransferase</fullName>
    </submittedName>
</protein>
<proteinExistence type="predicted"/>
<keyword evidence="2" id="KW-0808">Transferase</keyword>
<sequence>MSHCSPDGKAESSTQLLERFRSGFRFVLATSEAEKKKIYRLRYDIYCDELGYEEPSDAREKLEYDEHDERSLHCLIEHRRSGKAAGCMRLVLPPPDHDCRDTRLPLQSYAGQSLTHEIFHPALLDKNEICEVSRLAVPLSFRRKSLKAEIADGIKTSSEEFTLDEKKTFPVIVIGLFLATYALVGITNRRHVFAMMEPRLPRLLSMSGFNFTKVGDNINFHGKRSAFYIDQHQAEKEIHAELLPLYRHIQNELEFQMEELPMPEASVY</sequence>
<gene>
    <name evidence="2" type="ORF">ABE957_07620</name>
</gene>
<dbReference type="SUPFAM" id="SSF55729">
    <property type="entry name" value="Acyl-CoA N-acyltransferases (Nat)"/>
    <property type="match status" value="1"/>
</dbReference>
<dbReference type="InterPro" id="IPR022484">
    <property type="entry name" value="PEP-CTERM/exosrtase_acylTfrase"/>
</dbReference>
<dbReference type="GO" id="GO:0016746">
    <property type="term" value="F:acyltransferase activity"/>
    <property type="evidence" value="ECO:0007669"/>
    <property type="project" value="UniProtKB-KW"/>
</dbReference>
<evidence type="ECO:0000256" key="1">
    <source>
        <dbReference type="SAM" id="Phobius"/>
    </source>
</evidence>
<keyword evidence="1" id="KW-0472">Membrane</keyword>
<keyword evidence="1" id="KW-0812">Transmembrane</keyword>
<keyword evidence="3" id="KW-1185">Reference proteome</keyword>
<feature type="transmembrane region" description="Helical" evidence="1">
    <location>
        <begin position="168"/>
        <end position="186"/>
    </location>
</feature>
<accession>A0ABV1N483</accession>
<dbReference type="Proteomes" id="UP001472978">
    <property type="component" value="Unassembled WGS sequence"/>
</dbReference>
<dbReference type="RefSeq" id="WP_349758070.1">
    <property type="nucleotide sequence ID" value="NZ_JBEGCI010000005.1"/>
</dbReference>
<evidence type="ECO:0000313" key="3">
    <source>
        <dbReference type="Proteomes" id="UP001472978"/>
    </source>
</evidence>